<dbReference type="InterPro" id="IPR001209">
    <property type="entry name" value="Ribosomal_uS14"/>
</dbReference>
<name>D7D9S2_STAHD</name>
<dbReference type="InterPro" id="IPR043140">
    <property type="entry name" value="Ribosomal_uS14_sf"/>
</dbReference>
<evidence type="ECO:0000256" key="6">
    <source>
        <dbReference type="ARBA" id="ARBA00023274"/>
    </source>
</evidence>
<reference evidence="8 9" key="2">
    <citation type="journal article" date="2011" name="Stand. Genomic Sci.">
        <title>Complete genome sequence of Staphylothermus hellenicus P8.</title>
        <authorList>
            <person name="Anderson I."/>
            <person name="Wirth R."/>
            <person name="Lucas S."/>
            <person name="Copeland A."/>
            <person name="Lapidus A."/>
            <person name="Cheng J.F."/>
            <person name="Goodwin L."/>
            <person name="Pitluck S."/>
            <person name="Davenport K."/>
            <person name="Detter J.C."/>
            <person name="Han C."/>
            <person name="Tapia R."/>
            <person name="Land M."/>
            <person name="Hauser L."/>
            <person name="Pati A."/>
            <person name="Mikhailova N."/>
            <person name="Woyke T."/>
            <person name="Klenk H.P."/>
            <person name="Kyrpides N."/>
            <person name="Ivanova N."/>
        </authorList>
    </citation>
    <scope>NUCLEOTIDE SEQUENCE [LARGE SCALE GENOMIC DNA]</scope>
    <source>
        <strain evidence="9">DSM 12710 / JCM 10830 / BK20S6-10-b1 / P8</strain>
    </source>
</reference>
<feature type="binding site" evidence="7">
    <location>
        <position position="22"/>
    </location>
    <ligand>
        <name>Zn(2+)</name>
        <dbReference type="ChEBI" id="CHEBI:29105"/>
    </ligand>
</feature>
<keyword evidence="4 7" id="KW-0694">RNA-binding</keyword>
<evidence type="ECO:0000313" key="8">
    <source>
        <dbReference type="EMBL" id="ADI32518.1"/>
    </source>
</evidence>
<dbReference type="GO" id="GO:0008270">
    <property type="term" value="F:zinc ion binding"/>
    <property type="evidence" value="ECO:0007669"/>
    <property type="project" value="UniProtKB-UniRule"/>
</dbReference>
<dbReference type="Gene3D" id="4.10.830.10">
    <property type="entry name" value="30s Ribosomal Protein S14, Chain N"/>
    <property type="match status" value="1"/>
</dbReference>
<dbReference type="GeneID" id="9234721"/>
<dbReference type="InterPro" id="IPR018271">
    <property type="entry name" value="Ribosomal_uS14_CS"/>
</dbReference>
<comment type="similarity">
    <text evidence="7">Belongs to the universal ribosomal protein uS14 family. Zinc-binding uS14 subfamily.</text>
</comment>
<comment type="subunit">
    <text evidence="7">Part of the 30S ribosomal subunit.</text>
</comment>
<evidence type="ECO:0000256" key="5">
    <source>
        <dbReference type="ARBA" id="ARBA00022980"/>
    </source>
</evidence>
<evidence type="ECO:0000256" key="1">
    <source>
        <dbReference type="ARBA" id="ARBA00022723"/>
    </source>
</evidence>
<evidence type="ECO:0000256" key="7">
    <source>
        <dbReference type="HAMAP-Rule" id="MF_01364"/>
    </source>
</evidence>
<dbReference type="HOGENOM" id="CLU_177289_2_2_2"/>
<dbReference type="KEGG" id="shc:Shell_1430"/>
<sequence>MGKYRPPKIHKFGKGSRKCMRCGTRDAVIQVYGLYLCRQCFREIAPSLGFKKYS</sequence>
<keyword evidence="1 7" id="KW-0479">Metal-binding</keyword>
<keyword evidence="6 7" id="KW-0687">Ribonucleoprotein</keyword>
<feature type="binding site" evidence="7">
    <location>
        <position position="37"/>
    </location>
    <ligand>
        <name>Zn(2+)</name>
        <dbReference type="ChEBI" id="CHEBI:29105"/>
    </ligand>
</feature>
<proteinExistence type="inferred from homology"/>
<evidence type="ECO:0000256" key="3">
    <source>
        <dbReference type="ARBA" id="ARBA00022833"/>
    </source>
</evidence>
<dbReference type="GO" id="GO:0022627">
    <property type="term" value="C:cytosolic small ribosomal subunit"/>
    <property type="evidence" value="ECO:0007669"/>
    <property type="project" value="TreeGrafter"/>
</dbReference>
<dbReference type="eggNOG" id="arCOG00782">
    <property type="taxonomic scope" value="Archaea"/>
</dbReference>
<dbReference type="PROSITE" id="PS00527">
    <property type="entry name" value="RIBOSOMAL_S14"/>
    <property type="match status" value="1"/>
</dbReference>
<evidence type="ECO:0000256" key="2">
    <source>
        <dbReference type="ARBA" id="ARBA00022730"/>
    </source>
</evidence>
<dbReference type="STRING" id="591019.Shell_1430"/>
<keyword evidence="5 7" id="KW-0689">Ribosomal protein</keyword>
<organism evidence="8 9">
    <name type="scientific">Staphylothermus hellenicus (strain DSM 12710 / JCM 10830 / BK20S6-10-b1 / P8)</name>
    <dbReference type="NCBI Taxonomy" id="591019"/>
    <lineage>
        <taxon>Archaea</taxon>
        <taxon>Thermoproteota</taxon>
        <taxon>Thermoprotei</taxon>
        <taxon>Desulfurococcales</taxon>
        <taxon>Desulfurococcaceae</taxon>
        <taxon>Staphylothermus</taxon>
    </lineage>
</organism>
<reference evidence="9" key="1">
    <citation type="submission" date="2010-05" db="EMBL/GenBank/DDBJ databases">
        <title>Complete sequence of Staphylothermus hellenicus DSM 12710.</title>
        <authorList>
            <consortium name="US DOE Joint Genome Institute"/>
            <person name="Lucas S."/>
            <person name="Copeland A."/>
            <person name="Lapidus A."/>
            <person name="Cheng J.-F."/>
            <person name="Bruce D."/>
            <person name="Goodwin L."/>
            <person name="Pitluck S."/>
            <person name="Davenport K."/>
            <person name="Detter J.C."/>
            <person name="Han C."/>
            <person name="Tapia R."/>
            <person name="Larimer F."/>
            <person name="Land M."/>
            <person name="Hauser L."/>
            <person name="Kyrpides N."/>
            <person name="Mikhailova N."/>
            <person name="Anderson I.J."/>
            <person name="Woyke T."/>
        </authorList>
    </citation>
    <scope>NUCLEOTIDE SEQUENCE [LARGE SCALE GENOMIC DNA]</scope>
    <source>
        <strain evidence="9">DSM 12710 / JCM 10830 / BK20S6-10-b1 / P8</strain>
    </source>
</reference>
<dbReference type="GO" id="GO:0019843">
    <property type="term" value="F:rRNA binding"/>
    <property type="evidence" value="ECO:0007669"/>
    <property type="project" value="UniProtKB-UniRule"/>
</dbReference>
<dbReference type="PANTHER" id="PTHR12010:SF2">
    <property type="entry name" value="40S RIBOSOMAL PROTEIN S29"/>
    <property type="match status" value="1"/>
</dbReference>
<protein>
    <recommendedName>
        <fullName evidence="7">Small ribosomal subunit protein uS14</fullName>
    </recommendedName>
</protein>
<dbReference type="GO" id="GO:0002181">
    <property type="term" value="P:cytoplasmic translation"/>
    <property type="evidence" value="ECO:0007669"/>
    <property type="project" value="TreeGrafter"/>
</dbReference>
<feature type="binding site" evidence="7">
    <location>
        <position position="40"/>
    </location>
    <ligand>
        <name>Zn(2+)</name>
        <dbReference type="ChEBI" id="CHEBI:29105"/>
    </ligand>
</feature>
<keyword evidence="9" id="KW-1185">Reference proteome</keyword>
<evidence type="ECO:0000313" key="9">
    <source>
        <dbReference type="Proteomes" id="UP000002573"/>
    </source>
</evidence>
<dbReference type="OrthoDB" id="5615at2157"/>
<dbReference type="FunFam" id="4.10.830.10:FF:000002">
    <property type="entry name" value="40S ribosomal protein S29"/>
    <property type="match status" value="1"/>
</dbReference>
<keyword evidence="3 7" id="KW-0862">Zinc</keyword>
<dbReference type="NCBIfam" id="NF004424">
    <property type="entry name" value="PRK05766.1"/>
    <property type="match status" value="1"/>
</dbReference>
<evidence type="ECO:0000256" key="4">
    <source>
        <dbReference type="ARBA" id="ARBA00022884"/>
    </source>
</evidence>
<keyword evidence="2 7" id="KW-0699">rRNA-binding</keyword>
<dbReference type="InterPro" id="IPR039744">
    <property type="entry name" value="RIbosomal_uS14_euk_arc"/>
</dbReference>
<dbReference type="Proteomes" id="UP000002573">
    <property type="component" value="Chromosome"/>
</dbReference>
<dbReference type="PANTHER" id="PTHR12010">
    <property type="entry name" value="40S RIBOSOMAL PROTEIN S29"/>
    <property type="match status" value="1"/>
</dbReference>
<dbReference type="HAMAP" id="MF_01364_A">
    <property type="entry name" value="Ribosomal_uS14_2_A"/>
    <property type="match status" value="1"/>
</dbReference>
<gene>
    <name evidence="7" type="primary">rps14</name>
    <name evidence="8" type="ordered locus">Shell_1430</name>
</gene>
<dbReference type="AlphaFoldDB" id="D7D9S2"/>
<dbReference type="InterPro" id="IPR023676">
    <property type="entry name" value="Ribosomal_uS14_arc"/>
</dbReference>
<comment type="function">
    <text evidence="7">Binds 16S rRNA, required for the assembly of 30S particles.</text>
</comment>
<dbReference type="GO" id="GO:0003735">
    <property type="term" value="F:structural constituent of ribosome"/>
    <property type="evidence" value="ECO:0007669"/>
    <property type="project" value="InterPro"/>
</dbReference>
<comment type="cofactor">
    <cofactor evidence="7">
        <name>Zn(2+)</name>
        <dbReference type="ChEBI" id="CHEBI:29105"/>
    </cofactor>
    <text evidence="7">Binds 1 zinc ion per subunit.</text>
</comment>
<dbReference type="Pfam" id="PF00253">
    <property type="entry name" value="Ribosomal_S14"/>
    <property type="match status" value="1"/>
</dbReference>
<dbReference type="RefSeq" id="WP_013143716.1">
    <property type="nucleotide sequence ID" value="NC_014205.1"/>
</dbReference>
<dbReference type="EMBL" id="CP002051">
    <property type="protein sequence ID" value="ADI32518.1"/>
    <property type="molecule type" value="Genomic_DNA"/>
</dbReference>
<accession>D7D9S2</accession>
<feature type="binding site" evidence="7">
    <location>
        <position position="19"/>
    </location>
    <ligand>
        <name>Zn(2+)</name>
        <dbReference type="ChEBI" id="CHEBI:29105"/>
    </ligand>
</feature>